<dbReference type="RefSeq" id="WP_061419710.1">
    <property type="nucleotide sequence ID" value="NZ_KQ969338.1"/>
</dbReference>
<dbReference type="PATRIC" id="fig|1303.77.peg.1538"/>
<evidence type="ECO:0000313" key="2">
    <source>
        <dbReference type="Proteomes" id="UP000070497"/>
    </source>
</evidence>
<protein>
    <submittedName>
        <fullName evidence="1">Uncharacterized protein</fullName>
    </submittedName>
</protein>
<dbReference type="Gene3D" id="3.40.50.1820">
    <property type="entry name" value="alpha/beta hydrolase"/>
    <property type="match status" value="1"/>
</dbReference>
<dbReference type="InterPro" id="IPR024499">
    <property type="entry name" value="Mbeg1-like"/>
</dbReference>
<reference evidence="1 2" key="1">
    <citation type="submission" date="2016-01" db="EMBL/GenBank/DDBJ databases">
        <title>Highly variable Streptococcus oralis are common among viridans streptococci isolated from primates.</title>
        <authorList>
            <person name="Denapaite D."/>
            <person name="Rieger M."/>
            <person name="Koendgen S."/>
            <person name="Brueckner R."/>
            <person name="Ochigava I."/>
            <person name="Kappeler P."/>
            <person name="Maetz-Rensing K."/>
            <person name="Leendertz F."/>
            <person name="Hakenbeck R."/>
        </authorList>
    </citation>
    <scope>NUCLEOTIDE SEQUENCE [LARGE SCALE GENOMIC DNA]</scope>
    <source>
        <strain evidence="1 2">DD14</strain>
    </source>
</reference>
<evidence type="ECO:0000313" key="1">
    <source>
        <dbReference type="EMBL" id="KXT81014.1"/>
    </source>
</evidence>
<dbReference type="Proteomes" id="UP000070497">
    <property type="component" value="Unassembled WGS sequence"/>
</dbReference>
<accession>A0A139NZ75</accession>
<name>A0A139NZ75_STROR</name>
<dbReference type="AlphaFoldDB" id="A0A139NZ75"/>
<gene>
    <name evidence="1" type="ORF">SORDD14_01382</name>
</gene>
<comment type="caution">
    <text evidence="1">The sequence shown here is derived from an EMBL/GenBank/DDBJ whole genome shotgun (WGS) entry which is preliminary data.</text>
</comment>
<dbReference type="GO" id="GO:0006629">
    <property type="term" value="P:lipid metabolic process"/>
    <property type="evidence" value="ECO:0007669"/>
    <property type="project" value="InterPro"/>
</dbReference>
<dbReference type="InterPro" id="IPR029058">
    <property type="entry name" value="AB_hydrolase_fold"/>
</dbReference>
<dbReference type="Pfam" id="PF11187">
    <property type="entry name" value="Mbeg1-like"/>
    <property type="match status" value="1"/>
</dbReference>
<sequence length="431" mass="49050">MVEKYINDPHLQIAMTEYQPNMKKDKYEVNTQYNHNVGYVTQVYDNTTGAGEQVYAVVKNPNEKAEDVQEVTVLFRGSTGPDHFWEETADVWNDWAENDAVIAKRIVMQSNPSDRDNSTEQLKASARALKDVMEKYPNAKINIYGHSLGSMDAQYAMADLEAAQIERIQQAYIYNGPDVYRIQQAYIYNGPDVYRILSPKQRKIVDQIKGRIYNYADPKDKISMVGRDPSKGSIGFVGMVYYVDSEQEDFVNQHMTYGYRLDKDGKIKILSNTSTVAYNNFLIKMESFKRLKKSLASDGVTSSERIFLDSEQAKLTASGICHIVTEELDVLKKIYNGGVQDASEVLVSCSNVPWGFILSPYETEVAYSDGGVTYETTVGVIQKRFTPVLDTAKQLEKDFTDLEKQIKDGIQKKLDEDRELANEFKQWESLI</sequence>
<dbReference type="SUPFAM" id="SSF53474">
    <property type="entry name" value="alpha/beta-Hydrolases"/>
    <property type="match status" value="1"/>
</dbReference>
<dbReference type="EMBL" id="LQRI01000177">
    <property type="protein sequence ID" value="KXT81014.1"/>
    <property type="molecule type" value="Genomic_DNA"/>
</dbReference>
<proteinExistence type="predicted"/>
<organism evidence="1 2">
    <name type="scientific">Streptococcus oralis</name>
    <dbReference type="NCBI Taxonomy" id="1303"/>
    <lineage>
        <taxon>Bacteria</taxon>
        <taxon>Bacillati</taxon>
        <taxon>Bacillota</taxon>
        <taxon>Bacilli</taxon>
        <taxon>Lactobacillales</taxon>
        <taxon>Streptococcaceae</taxon>
        <taxon>Streptococcus</taxon>
    </lineage>
</organism>